<sequence length="148" mass="17179">MTTIIALISLIEITSPENIKIAEAIAYSESLGNYKAIGDGGKAHGAYQMHKIAWDDTNNFRKKYKLSTFPWTNRKYKAAQDIMCMSFIELIKQRFKADYNRSPLPKEIYMAYTMGYQGAKDCEFKILNAPEYKQRAVLRFMDKYSFIK</sequence>
<evidence type="ECO:0000313" key="2">
    <source>
        <dbReference type="EMBL" id="CAB4163515.1"/>
    </source>
</evidence>
<dbReference type="EMBL" id="LR797167">
    <property type="protein sequence ID" value="CAB4191197.1"/>
    <property type="molecule type" value="Genomic_DNA"/>
</dbReference>
<evidence type="ECO:0008006" key="4">
    <source>
        <dbReference type="Google" id="ProtNLM"/>
    </source>
</evidence>
<protein>
    <recommendedName>
        <fullName evidence="4">Transglycosylase SLT domain-containing protein</fullName>
    </recommendedName>
</protein>
<accession>A0A6J5R9Z2</accession>
<reference evidence="3" key="1">
    <citation type="submission" date="2020-05" db="EMBL/GenBank/DDBJ databases">
        <authorList>
            <person name="Chiriac C."/>
            <person name="Salcher M."/>
            <person name="Ghai R."/>
            <person name="Kavagutti S V."/>
        </authorList>
    </citation>
    <scope>NUCLEOTIDE SEQUENCE</scope>
</reference>
<dbReference type="Gene3D" id="1.10.530.10">
    <property type="match status" value="1"/>
</dbReference>
<dbReference type="EMBL" id="LR796455">
    <property type="protein sequence ID" value="CAB4145695.1"/>
    <property type="molecule type" value="Genomic_DNA"/>
</dbReference>
<proteinExistence type="predicted"/>
<evidence type="ECO:0000313" key="3">
    <source>
        <dbReference type="EMBL" id="CAB4191197.1"/>
    </source>
</evidence>
<evidence type="ECO:0000313" key="1">
    <source>
        <dbReference type="EMBL" id="CAB4145695.1"/>
    </source>
</evidence>
<gene>
    <name evidence="3" type="ORF">UFOVP1222_10</name>
    <name evidence="1" type="ORF">UFOVP477_27</name>
    <name evidence="2" type="ORF">UFOVP798_31</name>
</gene>
<name>A0A6J5R9Z2_9CAUD</name>
<dbReference type="EMBL" id="LR796752">
    <property type="protein sequence ID" value="CAB4163515.1"/>
    <property type="molecule type" value="Genomic_DNA"/>
</dbReference>
<organism evidence="3">
    <name type="scientific">uncultured Caudovirales phage</name>
    <dbReference type="NCBI Taxonomy" id="2100421"/>
    <lineage>
        <taxon>Viruses</taxon>
        <taxon>Duplodnaviria</taxon>
        <taxon>Heunggongvirae</taxon>
        <taxon>Uroviricota</taxon>
        <taxon>Caudoviricetes</taxon>
        <taxon>Peduoviridae</taxon>
        <taxon>Maltschvirus</taxon>
        <taxon>Maltschvirus maltsch</taxon>
    </lineage>
</organism>